<evidence type="ECO:0000256" key="3">
    <source>
        <dbReference type="ARBA" id="ARBA00022737"/>
    </source>
</evidence>
<comment type="subunit">
    <text evidence="5">Component of the RIX1 complex, composed of IPI1, RIX1/IPI2 and IPI3 in a 1:2:2 stoichiometry. The complex interacts (via RIX1) with MDN1 (via its hexameric AAA ATPase ring) and the pre-60S ribosome particles.</text>
</comment>
<feature type="region of interest" description="Disordered" evidence="6">
    <location>
        <begin position="272"/>
        <end position="297"/>
    </location>
</feature>
<dbReference type="InterPro" id="IPR019775">
    <property type="entry name" value="WD40_repeat_CS"/>
</dbReference>
<dbReference type="PANTHER" id="PTHR18763">
    <property type="entry name" value="WD-REPEAT PROTEIN 18"/>
    <property type="match status" value="1"/>
</dbReference>
<evidence type="ECO:0000313" key="9">
    <source>
        <dbReference type="Proteomes" id="UP001342314"/>
    </source>
</evidence>
<dbReference type="InterPro" id="IPR015943">
    <property type="entry name" value="WD40/YVTN_repeat-like_dom_sf"/>
</dbReference>
<accession>A0AAV5GVF0</accession>
<protein>
    <recommendedName>
        <fullName evidence="5">Pre-rRNA-processing protein IPI3</fullName>
    </recommendedName>
</protein>
<dbReference type="Pfam" id="PF00400">
    <property type="entry name" value="WD40"/>
    <property type="match status" value="1"/>
</dbReference>
<feature type="domain" description="WD repeat-containing protein 54 beta-propeller" evidence="7">
    <location>
        <begin position="91"/>
        <end position="184"/>
    </location>
</feature>
<dbReference type="PANTHER" id="PTHR18763:SF0">
    <property type="entry name" value="WD REPEAT-CONTAINING PROTEIN 18"/>
    <property type="match status" value="1"/>
</dbReference>
<dbReference type="PROSITE" id="PS00678">
    <property type="entry name" value="WD_REPEATS_1"/>
    <property type="match status" value="1"/>
</dbReference>
<comment type="similarity">
    <text evidence="1 5">Belongs to the WD repeat IPI3/WDR18 family.</text>
</comment>
<feature type="repeat" description="WD" evidence="4">
    <location>
        <begin position="222"/>
        <end position="244"/>
    </location>
</feature>
<dbReference type="SMART" id="SM00320">
    <property type="entry name" value="WD40"/>
    <property type="match status" value="4"/>
</dbReference>
<organism evidence="8 9">
    <name type="scientific">Rhodotorula paludigena</name>
    <dbReference type="NCBI Taxonomy" id="86838"/>
    <lineage>
        <taxon>Eukaryota</taxon>
        <taxon>Fungi</taxon>
        <taxon>Dikarya</taxon>
        <taxon>Basidiomycota</taxon>
        <taxon>Pucciniomycotina</taxon>
        <taxon>Microbotryomycetes</taxon>
        <taxon>Sporidiobolales</taxon>
        <taxon>Sporidiobolaceae</taxon>
        <taxon>Rhodotorula</taxon>
    </lineage>
</organism>
<feature type="repeat" description="WD" evidence="4">
    <location>
        <begin position="149"/>
        <end position="182"/>
    </location>
</feature>
<proteinExistence type="inferred from homology"/>
<dbReference type="InterPro" id="IPR001680">
    <property type="entry name" value="WD40_rpt"/>
</dbReference>
<keyword evidence="5" id="KW-0539">Nucleus</keyword>
<evidence type="ECO:0000313" key="8">
    <source>
        <dbReference type="EMBL" id="GJN93910.1"/>
    </source>
</evidence>
<feature type="compositionally biased region" description="Low complexity" evidence="6">
    <location>
        <begin position="272"/>
        <end position="296"/>
    </location>
</feature>
<comment type="subcellular location">
    <subcellularLocation>
        <location evidence="5">Nucleus</location>
    </subcellularLocation>
</comment>
<dbReference type="GO" id="GO:0005656">
    <property type="term" value="C:nuclear pre-replicative complex"/>
    <property type="evidence" value="ECO:0007669"/>
    <property type="project" value="TreeGrafter"/>
</dbReference>
<dbReference type="GO" id="GO:0120330">
    <property type="term" value="C:rixosome complex"/>
    <property type="evidence" value="ECO:0007669"/>
    <property type="project" value="UniProtKB-UniRule"/>
</dbReference>
<evidence type="ECO:0000256" key="4">
    <source>
        <dbReference type="PROSITE-ProRule" id="PRU00221"/>
    </source>
</evidence>
<evidence type="ECO:0000256" key="6">
    <source>
        <dbReference type="SAM" id="MobiDB-lite"/>
    </source>
</evidence>
<dbReference type="Pfam" id="PF21031">
    <property type="entry name" value="WDR54"/>
    <property type="match status" value="1"/>
</dbReference>
<sequence>MQSTAPLSELVLSSTHSASPLPTVSLHDPVSGALVYSFRSPVAASTVQSSGGRGRDGEDKPSLEYRRTFEAVEASNGCGGFLMGLGGKDGRAAINVWSYTRETTQQRLIPPVRLSTFALSCDGVYMAGGTLDGRIFLWEVSSGTLLVTVDAHYRSISALKFSDDGAALVSGSEDAGVSVWSIGRLLNATPMNPPAPYATLSDHTLPITDICVGLGSFPHCRVMTSSMDSTVKIWDISTSPASLLSTFSFPHPVSHIAWDTLERFFFAAGPSPSSAPPSSTATAPSSSTTPAATDGPAKSRVVRVNLFRKRKDEFGIDVSEQVGGGGRGEVERVGEDSGKEGESYEISDTITSLHLSSHSPLLLLGTLTSQVHLVSLPSLLASRILSPPPSSTSPGAITSLSTLLRPLELGASSAHGGSGGALELPSRTLFGGGTSGMGLGRTVVPPSERERGGPHSRVVDVRIAGGLGGGGGERIEDLIQPARGLASPAARLPCGGSAEGGAGGGLERERARANELQREVEALRMQLGRAVGVGEGLWKKVVEGVLEGR</sequence>
<dbReference type="GO" id="GO:0006261">
    <property type="term" value="P:DNA-templated DNA replication"/>
    <property type="evidence" value="ECO:0007669"/>
    <property type="project" value="TreeGrafter"/>
</dbReference>
<keyword evidence="9" id="KW-1185">Reference proteome</keyword>
<gene>
    <name evidence="8" type="ORF">Rhopal_006969-T1</name>
</gene>
<comment type="function">
    <text evidence="5">Component of the RIX1 complex required for processing of ITS2 sequences from 35S pre-rRNA.</text>
</comment>
<evidence type="ECO:0000256" key="5">
    <source>
        <dbReference type="RuleBase" id="RU369067"/>
    </source>
</evidence>
<comment type="caution">
    <text evidence="8">The sequence shown here is derived from an EMBL/GenBank/DDBJ whole genome shotgun (WGS) entry which is preliminary data.</text>
</comment>
<reference evidence="8 9" key="1">
    <citation type="submission" date="2021-12" db="EMBL/GenBank/DDBJ databases">
        <title>High titer production of polyol ester of fatty acids by Rhodotorula paludigena BS15 towards product separation-free biomass refinery.</title>
        <authorList>
            <person name="Mano J."/>
            <person name="Ono H."/>
            <person name="Tanaka T."/>
            <person name="Naito K."/>
            <person name="Sushida H."/>
            <person name="Ike M."/>
            <person name="Tokuyasu K."/>
            <person name="Kitaoka M."/>
        </authorList>
    </citation>
    <scope>NUCLEOTIDE SEQUENCE [LARGE SCALE GENOMIC DNA]</scope>
    <source>
        <strain evidence="8 9">BS15</strain>
    </source>
</reference>
<keyword evidence="3" id="KW-0677">Repeat</keyword>
<dbReference type="InterPro" id="IPR036322">
    <property type="entry name" value="WD40_repeat_dom_sf"/>
</dbReference>
<dbReference type="AlphaFoldDB" id="A0AAV5GVF0"/>
<keyword evidence="2 4" id="KW-0853">WD repeat</keyword>
<dbReference type="EMBL" id="BQKY01000015">
    <property type="protein sequence ID" value="GJN93910.1"/>
    <property type="molecule type" value="Genomic_DNA"/>
</dbReference>
<feature type="region of interest" description="Disordered" evidence="6">
    <location>
        <begin position="318"/>
        <end position="342"/>
    </location>
</feature>
<evidence type="ECO:0000259" key="7">
    <source>
        <dbReference type="Pfam" id="PF21031"/>
    </source>
</evidence>
<evidence type="ECO:0000256" key="2">
    <source>
        <dbReference type="ARBA" id="ARBA00022574"/>
    </source>
</evidence>
<evidence type="ECO:0000256" key="1">
    <source>
        <dbReference type="ARBA" id="ARBA00010143"/>
    </source>
</evidence>
<dbReference type="InterPro" id="IPR049546">
    <property type="entry name" value="WDR54_beta_prop"/>
</dbReference>
<dbReference type="GO" id="GO:0006364">
    <property type="term" value="P:rRNA processing"/>
    <property type="evidence" value="ECO:0007669"/>
    <property type="project" value="UniProtKB-UniRule"/>
</dbReference>
<keyword evidence="5" id="KW-0698">rRNA processing</keyword>
<dbReference type="PROSITE" id="PS50082">
    <property type="entry name" value="WD_REPEATS_2"/>
    <property type="match status" value="2"/>
</dbReference>
<dbReference type="InterPro" id="IPR045227">
    <property type="entry name" value="WDR18/Ipi3/RID3"/>
</dbReference>
<dbReference type="PROSITE" id="PS50294">
    <property type="entry name" value="WD_REPEATS_REGION"/>
    <property type="match status" value="1"/>
</dbReference>
<feature type="compositionally biased region" description="Basic and acidic residues" evidence="6">
    <location>
        <begin position="328"/>
        <end position="342"/>
    </location>
</feature>
<dbReference type="Gene3D" id="2.130.10.10">
    <property type="entry name" value="YVTN repeat-like/Quinoprotein amine dehydrogenase"/>
    <property type="match status" value="1"/>
</dbReference>
<name>A0AAV5GVF0_9BASI</name>
<dbReference type="Proteomes" id="UP001342314">
    <property type="component" value="Unassembled WGS sequence"/>
</dbReference>
<dbReference type="SUPFAM" id="SSF50978">
    <property type="entry name" value="WD40 repeat-like"/>
    <property type="match status" value="1"/>
</dbReference>